<comment type="subcellular location">
    <subcellularLocation>
        <location evidence="1">Cell membrane</location>
        <topology evidence="1">Multi-pass membrane protein</topology>
    </subcellularLocation>
</comment>
<protein>
    <submittedName>
        <fullName evidence="8">Amino acid permease</fullName>
    </submittedName>
</protein>
<feature type="transmembrane region" description="Helical" evidence="6">
    <location>
        <begin position="178"/>
        <end position="198"/>
    </location>
</feature>
<evidence type="ECO:0000256" key="5">
    <source>
        <dbReference type="ARBA" id="ARBA00023136"/>
    </source>
</evidence>
<keyword evidence="5 6" id="KW-0472">Membrane</keyword>
<accession>A0A7V4E3D2</accession>
<dbReference type="GO" id="GO:0022857">
    <property type="term" value="F:transmembrane transporter activity"/>
    <property type="evidence" value="ECO:0007669"/>
    <property type="project" value="InterPro"/>
</dbReference>
<dbReference type="PANTHER" id="PTHR42770:SF7">
    <property type="entry name" value="MEMBRANE PROTEIN"/>
    <property type="match status" value="1"/>
</dbReference>
<keyword evidence="3 6" id="KW-0812">Transmembrane</keyword>
<dbReference type="GO" id="GO:0005886">
    <property type="term" value="C:plasma membrane"/>
    <property type="evidence" value="ECO:0007669"/>
    <property type="project" value="UniProtKB-SubCell"/>
</dbReference>
<dbReference type="Pfam" id="PF00359">
    <property type="entry name" value="PTS_EIIA_2"/>
    <property type="match status" value="1"/>
</dbReference>
<gene>
    <name evidence="8" type="ORF">ENU66_00175</name>
</gene>
<name>A0A7V4E3D2_UNCW3</name>
<evidence type="ECO:0000313" key="8">
    <source>
        <dbReference type="EMBL" id="HGL16752.1"/>
    </source>
</evidence>
<feature type="transmembrane region" description="Helical" evidence="6">
    <location>
        <begin position="81"/>
        <end position="106"/>
    </location>
</feature>
<dbReference type="SUPFAM" id="SSF55804">
    <property type="entry name" value="Phoshotransferase/anion transport protein"/>
    <property type="match status" value="1"/>
</dbReference>
<sequence length="605" mass="67186">MKPVLRRELTVFGLFAIATGAMISSGIFVLPGIAYSLYGPYVFLSYALAGMLAFIGLLNFLELATAMPRAGADYFYTSRSLGPFIGTISGIFAWSGITLKSAFAIFGLSVVLSDVFSINFYFLVLALTFIFVALNILGVKEATIVQVVLVTLLISAMVLHMVFGIYRINIVHFKNSTNFSLINLLSGTAFVFVTYGGLIKSVSLSEEVKNPIKDIPIGLISSILFLTVLSTLYTFVIIGTVPPKQLGSTLTPAADSATIVLGELGYFIVTLASILAFATTGNAGIMSASRYLFALSRDHLLPPIFSVTIKKQATPVFSIVFTGIVIVMSIVTLKLEYLVKFASATILITYVLGSVGVIIFRESKIRNYAPKFKVPLYPYLPVFTVVVFTFLFLKAGINAIEVILIMSIISILVYRFYGKSRAAKDFALLYVMKRILSERDAEGLLETELEEIVIHREEIPKDKFQDVIRNALILDIDREVEFSELTDIVVEKIPFDREECKRILISSGKVENFIINDYFALPHGIVGGEKRFFIGIVRSKNGVVFQGAGRKVVCVIYIFSTPDMREFYLKVLASIAELVRAKNFWDKWQKAQNVDEIRKLLMKEK</sequence>
<feature type="transmembrane region" description="Helical" evidence="6">
    <location>
        <begin position="12"/>
        <end position="35"/>
    </location>
</feature>
<keyword evidence="2" id="KW-1003">Cell membrane</keyword>
<evidence type="ECO:0000256" key="4">
    <source>
        <dbReference type="ARBA" id="ARBA00022989"/>
    </source>
</evidence>
<evidence type="ECO:0000256" key="1">
    <source>
        <dbReference type="ARBA" id="ARBA00004651"/>
    </source>
</evidence>
<feature type="transmembrane region" description="Helical" evidence="6">
    <location>
        <begin position="313"/>
        <end position="331"/>
    </location>
</feature>
<dbReference type="Pfam" id="PF13520">
    <property type="entry name" value="AA_permease_2"/>
    <property type="match status" value="1"/>
</dbReference>
<dbReference type="PANTHER" id="PTHR42770">
    <property type="entry name" value="AMINO ACID TRANSPORTER-RELATED"/>
    <property type="match status" value="1"/>
</dbReference>
<feature type="transmembrane region" description="Helical" evidence="6">
    <location>
        <begin position="219"/>
        <end position="241"/>
    </location>
</feature>
<feature type="transmembrane region" description="Helical" evidence="6">
    <location>
        <begin position="337"/>
        <end position="360"/>
    </location>
</feature>
<evidence type="ECO:0000256" key="6">
    <source>
        <dbReference type="SAM" id="Phobius"/>
    </source>
</evidence>
<organism evidence="8">
    <name type="scientific">candidate division WOR-3 bacterium</name>
    <dbReference type="NCBI Taxonomy" id="2052148"/>
    <lineage>
        <taxon>Bacteria</taxon>
        <taxon>Bacteria division WOR-3</taxon>
    </lineage>
</organism>
<dbReference type="InterPro" id="IPR002178">
    <property type="entry name" value="PTS_EIIA_type-2_dom"/>
</dbReference>
<feature type="transmembrane region" description="Helical" evidence="6">
    <location>
        <begin position="399"/>
        <end position="417"/>
    </location>
</feature>
<feature type="transmembrane region" description="Helical" evidence="6">
    <location>
        <begin position="144"/>
        <end position="166"/>
    </location>
</feature>
<feature type="transmembrane region" description="Helical" evidence="6">
    <location>
        <begin position="372"/>
        <end position="393"/>
    </location>
</feature>
<dbReference type="Gene3D" id="1.20.1740.10">
    <property type="entry name" value="Amino acid/polyamine transporter I"/>
    <property type="match status" value="1"/>
</dbReference>
<dbReference type="Gene3D" id="3.40.930.10">
    <property type="entry name" value="Mannitol-specific EII, Chain A"/>
    <property type="match status" value="1"/>
</dbReference>
<keyword evidence="4 6" id="KW-1133">Transmembrane helix</keyword>
<dbReference type="InterPro" id="IPR050367">
    <property type="entry name" value="APC_superfamily"/>
</dbReference>
<feature type="transmembrane region" description="Helical" evidence="6">
    <location>
        <begin position="266"/>
        <end position="293"/>
    </location>
</feature>
<dbReference type="EMBL" id="DTDJ01000003">
    <property type="protein sequence ID" value="HGL16752.1"/>
    <property type="molecule type" value="Genomic_DNA"/>
</dbReference>
<dbReference type="InterPro" id="IPR016152">
    <property type="entry name" value="PTrfase/Anion_transptr"/>
</dbReference>
<dbReference type="AlphaFoldDB" id="A0A7V4E3D2"/>
<evidence type="ECO:0000256" key="2">
    <source>
        <dbReference type="ARBA" id="ARBA00022475"/>
    </source>
</evidence>
<feature type="transmembrane region" description="Helical" evidence="6">
    <location>
        <begin position="41"/>
        <end position="61"/>
    </location>
</feature>
<comment type="caution">
    <text evidence="8">The sequence shown here is derived from an EMBL/GenBank/DDBJ whole genome shotgun (WGS) entry which is preliminary data.</text>
</comment>
<reference evidence="8" key="1">
    <citation type="journal article" date="2020" name="mSystems">
        <title>Genome- and Community-Level Interaction Insights into Carbon Utilization and Element Cycling Functions of Hydrothermarchaeota in Hydrothermal Sediment.</title>
        <authorList>
            <person name="Zhou Z."/>
            <person name="Liu Y."/>
            <person name="Xu W."/>
            <person name="Pan J."/>
            <person name="Luo Z.H."/>
            <person name="Li M."/>
        </authorList>
    </citation>
    <scope>NUCLEOTIDE SEQUENCE [LARGE SCALE GENOMIC DNA]</scope>
    <source>
        <strain evidence="8">SpSt-69</strain>
    </source>
</reference>
<dbReference type="PROSITE" id="PS51094">
    <property type="entry name" value="PTS_EIIA_TYPE_2"/>
    <property type="match status" value="1"/>
</dbReference>
<evidence type="ECO:0000256" key="3">
    <source>
        <dbReference type="ARBA" id="ARBA00022692"/>
    </source>
</evidence>
<dbReference type="InterPro" id="IPR002293">
    <property type="entry name" value="AA/rel_permease1"/>
</dbReference>
<proteinExistence type="predicted"/>
<evidence type="ECO:0000259" key="7">
    <source>
        <dbReference type="PROSITE" id="PS51094"/>
    </source>
</evidence>
<feature type="domain" description="PTS EIIA type-2" evidence="7">
    <location>
        <begin position="461"/>
        <end position="604"/>
    </location>
</feature>
<feature type="transmembrane region" description="Helical" evidence="6">
    <location>
        <begin position="118"/>
        <end position="137"/>
    </location>
</feature>